<evidence type="ECO:0000313" key="12">
    <source>
        <dbReference type="RefSeq" id="XP_009774355.1"/>
    </source>
</evidence>
<evidence type="ECO:0000313" key="9">
    <source>
        <dbReference type="Proteomes" id="UP000189701"/>
    </source>
</evidence>
<evidence type="ECO:0000256" key="1">
    <source>
        <dbReference type="ARBA" id="ARBA00004613"/>
    </source>
</evidence>
<keyword evidence="6" id="KW-1015">Disulfide bond</keyword>
<comment type="function">
    <text evidence="7">Controls stomatal patterning.</text>
</comment>
<dbReference type="Pfam" id="PF17181">
    <property type="entry name" value="EPF"/>
    <property type="match status" value="1"/>
</dbReference>
<comment type="similarity">
    <text evidence="2 7">Belongs to the plant cysteine rich small secretory peptide family. Epidermal patterning factor subfamily.</text>
</comment>
<evidence type="ECO:0000256" key="4">
    <source>
        <dbReference type="ARBA" id="ARBA00022525"/>
    </source>
</evidence>
<reference evidence="10 11" key="2">
    <citation type="submission" date="2025-04" db="UniProtKB">
        <authorList>
            <consortium name="RefSeq"/>
        </authorList>
    </citation>
    <scope>IDENTIFICATION</scope>
    <source>
        <tissue evidence="10 11">Leaf</tissue>
    </source>
</reference>
<feature type="transmembrane region" description="Helical" evidence="8">
    <location>
        <begin position="6"/>
        <end position="25"/>
    </location>
</feature>
<accession>A0A1U7W6V9</accession>
<gene>
    <name evidence="10 11 12" type="primary">LOC104224414</name>
</gene>
<dbReference type="RefSeq" id="XP_009774355.1">
    <property type="nucleotide sequence ID" value="XM_009776053.1"/>
</dbReference>
<dbReference type="RefSeq" id="XP_009774354.1">
    <property type="nucleotide sequence ID" value="XM_009776052.1"/>
</dbReference>
<evidence type="ECO:0000256" key="2">
    <source>
        <dbReference type="ARBA" id="ARBA00008127"/>
    </source>
</evidence>
<keyword evidence="5" id="KW-0732">Signal</keyword>
<dbReference type="GO" id="GO:0005576">
    <property type="term" value="C:extracellular region"/>
    <property type="evidence" value="ECO:0007669"/>
    <property type="project" value="UniProtKB-SubCell"/>
</dbReference>
<dbReference type="STRING" id="4096.A0A1U7W6V9"/>
<dbReference type="GeneID" id="104224414"/>
<proteinExistence type="inferred from homology"/>
<evidence type="ECO:0000313" key="11">
    <source>
        <dbReference type="RefSeq" id="XP_009774354.1"/>
    </source>
</evidence>
<comment type="subcellular location">
    <subcellularLocation>
        <location evidence="1 7">Secreted</location>
    </subcellularLocation>
</comment>
<dbReference type="InterPro" id="IPR039455">
    <property type="entry name" value="EPFL"/>
</dbReference>
<name>A0A1U7W6V9_NICSY</name>
<dbReference type="GO" id="GO:0010052">
    <property type="term" value="P:guard cell differentiation"/>
    <property type="evidence" value="ECO:0007669"/>
    <property type="project" value="UniProtKB-UniRule"/>
</dbReference>
<sequence length="172" mass="19032">MRMTSLISSLIFTFKYIVIAVLLLLSPSYYSLSPKHGTLDSTQDVLVEEKTRLGSMPPSCYNKCNQCHPCMAVQVPTLPSHNRVEPGRGHDLVRTQYYNTAESSLSPSGTNSRISGYVHRRLSQNTTMGLGKGVVSSSNNLLSHTSSPTTFLKALYYTSAEDREIVSSFLDF</sequence>
<reference evidence="9" key="1">
    <citation type="journal article" date="2013" name="Genome Biol.">
        <title>Reference genomes and transcriptomes of Nicotiana sylvestris and Nicotiana tomentosiformis.</title>
        <authorList>
            <person name="Sierro N."/>
            <person name="Battey J.N."/>
            <person name="Ouadi S."/>
            <person name="Bovet L."/>
            <person name="Goepfert S."/>
            <person name="Bakaher N."/>
            <person name="Peitsch M.C."/>
            <person name="Ivanov N.V."/>
        </authorList>
    </citation>
    <scope>NUCLEOTIDE SEQUENCE [LARGE SCALE GENOMIC DNA]</scope>
</reference>
<dbReference type="RefSeq" id="XP_009774353.1">
    <property type="nucleotide sequence ID" value="XM_009776051.1"/>
</dbReference>
<dbReference type="AlphaFoldDB" id="A0A1U7W6V9"/>
<keyword evidence="8" id="KW-1133">Transmembrane helix</keyword>
<keyword evidence="4 7" id="KW-0964">Secreted</keyword>
<evidence type="ECO:0000313" key="10">
    <source>
        <dbReference type="RefSeq" id="XP_009774353.1"/>
    </source>
</evidence>
<evidence type="ECO:0000256" key="6">
    <source>
        <dbReference type="ARBA" id="ARBA00023157"/>
    </source>
</evidence>
<dbReference type="KEGG" id="nsy:104224414"/>
<keyword evidence="8" id="KW-0472">Membrane</keyword>
<dbReference type="eggNOG" id="ENOG502SAGJ">
    <property type="taxonomic scope" value="Eukaryota"/>
</dbReference>
<evidence type="ECO:0000256" key="7">
    <source>
        <dbReference type="RuleBase" id="RU367102"/>
    </source>
</evidence>
<dbReference type="PANTHER" id="PTHR33109">
    <property type="entry name" value="EPIDERMAL PATTERNING FACTOR-LIKE PROTEIN 4"/>
    <property type="match status" value="1"/>
</dbReference>
<dbReference type="Proteomes" id="UP000189701">
    <property type="component" value="Unplaced"/>
</dbReference>
<keyword evidence="3 7" id="KW-0217">Developmental protein</keyword>
<evidence type="ECO:0000256" key="3">
    <source>
        <dbReference type="ARBA" id="ARBA00022473"/>
    </source>
</evidence>
<dbReference type="PANTHER" id="PTHR33109:SF102">
    <property type="entry name" value="EPIDERMAL PATTERNING FACTOR-LIKE PROTEIN 1"/>
    <property type="match status" value="1"/>
</dbReference>
<keyword evidence="8" id="KW-0812">Transmembrane</keyword>
<protein>
    <recommendedName>
        <fullName evidence="7">Epidermal patterning factor-like protein</fullName>
    </recommendedName>
</protein>
<evidence type="ECO:0000256" key="8">
    <source>
        <dbReference type="SAM" id="Phobius"/>
    </source>
</evidence>
<organism evidence="9 10">
    <name type="scientific">Nicotiana sylvestris</name>
    <name type="common">Wood tobacco</name>
    <name type="synonym">South American tobacco</name>
    <dbReference type="NCBI Taxonomy" id="4096"/>
    <lineage>
        <taxon>Eukaryota</taxon>
        <taxon>Viridiplantae</taxon>
        <taxon>Streptophyta</taxon>
        <taxon>Embryophyta</taxon>
        <taxon>Tracheophyta</taxon>
        <taxon>Spermatophyta</taxon>
        <taxon>Magnoliopsida</taxon>
        <taxon>eudicotyledons</taxon>
        <taxon>Gunneridae</taxon>
        <taxon>Pentapetalae</taxon>
        <taxon>asterids</taxon>
        <taxon>lamiids</taxon>
        <taxon>Solanales</taxon>
        <taxon>Solanaceae</taxon>
        <taxon>Nicotianoideae</taxon>
        <taxon>Nicotianeae</taxon>
        <taxon>Nicotiana</taxon>
    </lineage>
</organism>
<keyword evidence="9" id="KW-1185">Reference proteome</keyword>
<evidence type="ECO:0000256" key="5">
    <source>
        <dbReference type="ARBA" id="ARBA00022729"/>
    </source>
</evidence>
<dbReference type="OrthoDB" id="1922142at2759"/>